<evidence type="ECO:0000256" key="3">
    <source>
        <dbReference type="ARBA" id="ARBA00022692"/>
    </source>
</evidence>
<feature type="domain" description="Cytochrome b561 bacterial/Ni-hydrogenase" evidence="7">
    <location>
        <begin position="12"/>
        <end position="185"/>
    </location>
</feature>
<evidence type="ECO:0000259" key="7">
    <source>
        <dbReference type="Pfam" id="PF01292"/>
    </source>
</evidence>
<dbReference type="GO" id="GO:0005886">
    <property type="term" value="C:plasma membrane"/>
    <property type="evidence" value="ECO:0007669"/>
    <property type="project" value="UniProtKB-SubCell"/>
</dbReference>
<feature type="transmembrane region" description="Helical" evidence="6">
    <location>
        <begin position="46"/>
        <end position="63"/>
    </location>
</feature>
<evidence type="ECO:0000256" key="5">
    <source>
        <dbReference type="ARBA" id="ARBA00023136"/>
    </source>
</evidence>
<dbReference type="PANTHER" id="PTHR30485:SF2">
    <property type="entry name" value="BLL0597 PROTEIN"/>
    <property type="match status" value="1"/>
</dbReference>
<accession>A0A918XSN1</accession>
<feature type="transmembrane region" description="Helical" evidence="6">
    <location>
        <begin position="101"/>
        <end position="122"/>
    </location>
</feature>
<dbReference type="InterPro" id="IPR016174">
    <property type="entry name" value="Di-haem_cyt_TM"/>
</dbReference>
<dbReference type="GO" id="GO:0009055">
    <property type="term" value="F:electron transfer activity"/>
    <property type="evidence" value="ECO:0007669"/>
    <property type="project" value="InterPro"/>
</dbReference>
<keyword evidence="4 6" id="KW-1133">Transmembrane helix</keyword>
<keyword evidence="5 6" id="KW-0472">Membrane</keyword>
<evidence type="ECO:0000256" key="1">
    <source>
        <dbReference type="ARBA" id="ARBA00004651"/>
    </source>
</evidence>
<evidence type="ECO:0000313" key="8">
    <source>
        <dbReference type="EMBL" id="GHD50813.1"/>
    </source>
</evidence>
<feature type="transmembrane region" description="Helical" evidence="6">
    <location>
        <begin position="203"/>
        <end position="223"/>
    </location>
</feature>
<evidence type="ECO:0000256" key="6">
    <source>
        <dbReference type="SAM" id="Phobius"/>
    </source>
</evidence>
<keyword evidence="3 6" id="KW-0812">Transmembrane</keyword>
<dbReference type="InterPro" id="IPR051542">
    <property type="entry name" value="Hydrogenase_cytochrome"/>
</dbReference>
<dbReference type="Gene3D" id="1.20.950.20">
    <property type="entry name" value="Transmembrane di-heme cytochromes, Chain C"/>
    <property type="match status" value="1"/>
</dbReference>
<proteinExistence type="predicted"/>
<keyword evidence="2" id="KW-1003">Cell membrane</keyword>
<dbReference type="GO" id="GO:0020037">
    <property type="term" value="F:heme binding"/>
    <property type="evidence" value="ECO:0007669"/>
    <property type="project" value="TreeGrafter"/>
</dbReference>
<reference evidence="8" key="2">
    <citation type="submission" date="2020-09" db="EMBL/GenBank/DDBJ databases">
        <authorList>
            <person name="Sun Q."/>
            <person name="Kim S."/>
        </authorList>
    </citation>
    <scope>NUCLEOTIDE SEQUENCE</scope>
    <source>
        <strain evidence="8">KCTC 42651</strain>
    </source>
</reference>
<evidence type="ECO:0000256" key="2">
    <source>
        <dbReference type="ARBA" id="ARBA00022475"/>
    </source>
</evidence>
<dbReference type="PANTHER" id="PTHR30485">
    <property type="entry name" value="NI/FE-HYDROGENASE 1 B-TYPE CYTOCHROME SUBUNIT"/>
    <property type="match status" value="1"/>
</dbReference>
<dbReference type="EMBL" id="BMZS01000005">
    <property type="protein sequence ID" value="GHD50813.1"/>
    <property type="molecule type" value="Genomic_DNA"/>
</dbReference>
<dbReference type="GO" id="GO:0022904">
    <property type="term" value="P:respiratory electron transport chain"/>
    <property type="evidence" value="ECO:0007669"/>
    <property type="project" value="InterPro"/>
</dbReference>
<comment type="subcellular location">
    <subcellularLocation>
        <location evidence="1">Cell membrane</location>
        <topology evidence="1">Multi-pass membrane protein</topology>
    </subcellularLocation>
</comment>
<keyword evidence="9" id="KW-1185">Reference proteome</keyword>
<reference evidence="8" key="1">
    <citation type="journal article" date="2014" name="Int. J. Syst. Evol. Microbiol.">
        <title>Complete genome sequence of Corynebacterium casei LMG S-19264T (=DSM 44701T), isolated from a smear-ripened cheese.</title>
        <authorList>
            <consortium name="US DOE Joint Genome Institute (JGI-PGF)"/>
            <person name="Walter F."/>
            <person name="Albersmeier A."/>
            <person name="Kalinowski J."/>
            <person name="Ruckert C."/>
        </authorList>
    </citation>
    <scope>NUCLEOTIDE SEQUENCE</scope>
    <source>
        <strain evidence="8">KCTC 42651</strain>
    </source>
</reference>
<evidence type="ECO:0000313" key="9">
    <source>
        <dbReference type="Proteomes" id="UP000630353"/>
    </source>
</evidence>
<organism evidence="8 9">
    <name type="scientific">Thalassobaculum fulvum</name>
    <dbReference type="NCBI Taxonomy" id="1633335"/>
    <lineage>
        <taxon>Bacteria</taxon>
        <taxon>Pseudomonadati</taxon>
        <taxon>Pseudomonadota</taxon>
        <taxon>Alphaproteobacteria</taxon>
        <taxon>Rhodospirillales</taxon>
        <taxon>Thalassobaculaceae</taxon>
        <taxon>Thalassobaculum</taxon>
    </lineage>
</organism>
<evidence type="ECO:0000256" key="4">
    <source>
        <dbReference type="ARBA" id="ARBA00022989"/>
    </source>
</evidence>
<dbReference type="SUPFAM" id="SSF81342">
    <property type="entry name" value="Transmembrane di-heme cytochromes"/>
    <property type="match status" value="1"/>
</dbReference>
<dbReference type="AlphaFoldDB" id="A0A918XSN1"/>
<feature type="transmembrane region" description="Helical" evidence="6">
    <location>
        <begin position="15"/>
        <end position="34"/>
    </location>
</feature>
<comment type="caution">
    <text evidence="8">The sequence shown here is derived from an EMBL/GenBank/DDBJ whole genome shotgun (WGS) entry which is preliminary data.</text>
</comment>
<gene>
    <name evidence="8" type="ORF">GCM10017083_24530</name>
</gene>
<dbReference type="Pfam" id="PF01292">
    <property type="entry name" value="Ni_hydr_CYTB"/>
    <property type="match status" value="1"/>
</dbReference>
<protein>
    <submittedName>
        <fullName evidence="8">Cytochrome b561</fullName>
    </submittedName>
</protein>
<dbReference type="Proteomes" id="UP000630353">
    <property type="component" value="Unassembled WGS sequence"/>
</dbReference>
<feature type="transmembrane region" description="Helical" evidence="6">
    <location>
        <begin position="151"/>
        <end position="173"/>
    </location>
</feature>
<dbReference type="InterPro" id="IPR011577">
    <property type="entry name" value="Cyt_b561_bac/Ni-Hgenase"/>
</dbReference>
<dbReference type="RefSeq" id="WP_189989867.1">
    <property type="nucleotide sequence ID" value="NZ_BMZS01000005.1"/>
</dbReference>
<sequence length="224" mass="24305">MARGGDMVKVQVWDLPIRLFHWALVAAFAGAWYTGENGPTDWHERFGLAILALLGFRLIWGFVGGETARFAVFVRGPKAAFGYLRDTLAGRHPLHLGHNPLGGWSVLALLAVLAVQAVMGTFGNDEILYEGPLAHLVSEGTAIRLTGWHKLFFNVVLTFAAIHVTAVLAYALLLKTDLVRPMVTGWKSIPAEQAPERIARTPAWIAAVLFVGCAIAAWGLTLLG</sequence>
<name>A0A918XSN1_9PROT</name>